<dbReference type="Proteomes" id="UP000313359">
    <property type="component" value="Unassembled WGS sequence"/>
</dbReference>
<dbReference type="OrthoDB" id="2763194at2759"/>
<dbReference type="EMBL" id="ML122279">
    <property type="protein sequence ID" value="RPD57680.1"/>
    <property type="molecule type" value="Genomic_DNA"/>
</dbReference>
<dbReference type="AlphaFoldDB" id="A0A5C2S2G9"/>
<accession>A0A5C2S2G9</accession>
<gene>
    <name evidence="2" type="ORF">L227DRAFT_565185</name>
</gene>
<feature type="region of interest" description="Disordered" evidence="1">
    <location>
        <begin position="180"/>
        <end position="232"/>
    </location>
</feature>
<evidence type="ECO:0008006" key="4">
    <source>
        <dbReference type="Google" id="ProtNLM"/>
    </source>
</evidence>
<organism evidence="2 3">
    <name type="scientific">Lentinus tigrinus ALCF2SS1-6</name>
    <dbReference type="NCBI Taxonomy" id="1328759"/>
    <lineage>
        <taxon>Eukaryota</taxon>
        <taxon>Fungi</taxon>
        <taxon>Dikarya</taxon>
        <taxon>Basidiomycota</taxon>
        <taxon>Agaricomycotina</taxon>
        <taxon>Agaricomycetes</taxon>
        <taxon>Polyporales</taxon>
        <taxon>Polyporaceae</taxon>
        <taxon>Lentinus</taxon>
    </lineage>
</organism>
<feature type="compositionally biased region" description="Gly residues" evidence="1">
    <location>
        <begin position="212"/>
        <end position="223"/>
    </location>
</feature>
<evidence type="ECO:0000313" key="2">
    <source>
        <dbReference type="EMBL" id="RPD57680.1"/>
    </source>
</evidence>
<evidence type="ECO:0000313" key="3">
    <source>
        <dbReference type="Proteomes" id="UP000313359"/>
    </source>
</evidence>
<protein>
    <recommendedName>
        <fullName evidence="4">PWWP domain-containing protein</fullName>
    </recommendedName>
</protein>
<evidence type="ECO:0000256" key="1">
    <source>
        <dbReference type="SAM" id="MobiDB-lite"/>
    </source>
</evidence>
<proteinExistence type="predicted"/>
<sequence length="232" mass="25709">MGAHPWWPGRVCGDGTLPTIDCDVWIAGFGMTRNHLYLLCYSHDLTSEEIESQGVQDAAARILDRWGGDGVDLIPIYTTGDDGRRYEDYLVVLFVAPQVHGREPPIKALQYKPEYADVLPTMFDECYMREEKYFPRRILPWVWMPWPEYRYLTCRAARILEEISRDVSARWRARAAAKKIHSSESSTADGSASSGGDNGKQGTVSGESGSENGAGLGEGGSVGKGETNPQDD</sequence>
<reference evidence="2" key="1">
    <citation type="journal article" date="2018" name="Genome Biol. Evol.">
        <title>Genomics and development of Lentinus tigrinus, a white-rot wood-decaying mushroom with dimorphic fruiting bodies.</title>
        <authorList>
            <person name="Wu B."/>
            <person name="Xu Z."/>
            <person name="Knudson A."/>
            <person name="Carlson A."/>
            <person name="Chen N."/>
            <person name="Kovaka S."/>
            <person name="LaButti K."/>
            <person name="Lipzen A."/>
            <person name="Pennachio C."/>
            <person name="Riley R."/>
            <person name="Schakwitz W."/>
            <person name="Umezawa K."/>
            <person name="Ohm R.A."/>
            <person name="Grigoriev I.V."/>
            <person name="Nagy L.G."/>
            <person name="Gibbons J."/>
            <person name="Hibbett D."/>
        </authorList>
    </citation>
    <scope>NUCLEOTIDE SEQUENCE [LARGE SCALE GENOMIC DNA]</scope>
    <source>
        <strain evidence="2">ALCF2SS1-6</strain>
    </source>
</reference>
<keyword evidence="3" id="KW-1185">Reference proteome</keyword>
<name>A0A5C2S2G9_9APHY</name>
<feature type="compositionally biased region" description="Low complexity" evidence="1">
    <location>
        <begin position="183"/>
        <end position="195"/>
    </location>
</feature>